<comment type="catalytic activity">
    <reaction evidence="3">
        <text>2 GTP = 3',3'-c-di-GMP + 2 diphosphate</text>
        <dbReference type="Rhea" id="RHEA:24898"/>
        <dbReference type="ChEBI" id="CHEBI:33019"/>
        <dbReference type="ChEBI" id="CHEBI:37565"/>
        <dbReference type="ChEBI" id="CHEBI:58805"/>
        <dbReference type="EC" id="2.7.7.65"/>
    </reaction>
</comment>
<dbReference type="OrthoDB" id="9803824at2"/>
<dbReference type="InterPro" id="IPR029787">
    <property type="entry name" value="Nucleotide_cyclase"/>
</dbReference>
<dbReference type="PROSITE" id="PS50887">
    <property type="entry name" value="GGDEF"/>
    <property type="match status" value="1"/>
</dbReference>
<feature type="transmembrane region" description="Helical" evidence="4">
    <location>
        <begin position="306"/>
        <end position="326"/>
    </location>
</feature>
<dbReference type="NCBIfam" id="TIGR00254">
    <property type="entry name" value="GGDEF"/>
    <property type="match status" value="1"/>
</dbReference>
<dbReference type="FunFam" id="3.30.70.270:FF:000001">
    <property type="entry name" value="Diguanylate cyclase domain protein"/>
    <property type="match status" value="1"/>
</dbReference>
<feature type="transmembrane region" description="Helical" evidence="4">
    <location>
        <begin position="365"/>
        <end position="387"/>
    </location>
</feature>
<dbReference type="Pfam" id="PF07695">
    <property type="entry name" value="7TMR-DISM_7TM"/>
    <property type="match status" value="1"/>
</dbReference>
<dbReference type="InterPro" id="IPR050469">
    <property type="entry name" value="Diguanylate_Cyclase"/>
</dbReference>
<comment type="cofactor">
    <cofactor evidence="1">
        <name>Mg(2+)</name>
        <dbReference type="ChEBI" id="CHEBI:18420"/>
    </cofactor>
</comment>
<sequence length="581" mass="62918">MKAASQAREPRRLLSTWSRFSQAAVISIAVAVLVWVMSFLGVSPERGDIALHVVEGGGSGVHVVMPDAKRLGVRLPVGDIDVGLRFRLPAQARDEEYVLFADHILTDRIQLVNPAGRVVGTGSSFHPRGKRAGGASPFYVFPLRGGLAGAEAIYRLRADIALEQTVVLRILPATQLRPLEQRLAIAHAVRYGALLAMVVLLFALHLSTGEPASLAYVGVGLLTLLSLLQLHSYLYLLPGMDRLGDLGIPAILAVRSLLVVSGIHLFLWLGQRDAPPPRLKRWVNRFCLVLVVLIVLQALHWMPHALIAPLGWLYLLGSLLMLGLAWRAIRNGVPLARSIFITMLATIVAVFATDLYDMGLIQGGWWVNSGGTGMLIVWLGLMAVSLIRRTSDYRRQLEDAARRQQQLQRAADTDVLTGLPNRAHLDAHLHGGAGAGRAFTVLFIDIDHFKAINDTHGHAAGDAVLRAVAAELARSVRDVDYVARYGGEEFVVVADGHPTEVTPLAERIRERIAALPIEWQGQVLPVTVSIGVAPTSAPGEAMDRVLARADAAMYAAKRNGRNRVETAAAPAAFYSAAIPQT</sequence>
<feature type="transmembrane region" description="Helical" evidence="4">
    <location>
        <begin position="282"/>
        <end position="300"/>
    </location>
</feature>
<dbReference type="CDD" id="cd01949">
    <property type="entry name" value="GGDEF"/>
    <property type="match status" value="1"/>
</dbReference>
<protein>
    <recommendedName>
        <fullName evidence="2">diguanylate cyclase</fullName>
        <ecNumber evidence="2">2.7.7.65</ecNumber>
    </recommendedName>
</protein>
<evidence type="ECO:0000259" key="5">
    <source>
        <dbReference type="PROSITE" id="PS50887"/>
    </source>
</evidence>
<keyword evidence="4" id="KW-0812">Transmembrane</keyword>
<dbReference type="InterPro" id="IPR011623">
    <property type="entry name" value="7TMR_DISM_rcpt_extracell_dom1"/>
</dbReference>
<dbReference type="GO" id="GO:0043709">
    <property type="term" value="P:cell adhesion involved in single-species biofilm formation"/>
    <property type="evidence" value="ECO:0007669"/>
    <property type="project" value="TreeGrafter"/>
</dbReference>
<dbReference type="EMBL" id="CP029556">
    <property type="protein sequence ID" value="AXA83480.1"/>
    <property type="molecule type" value="Genomic_DNA"/>
</dbReference>
<dbReference type="GO" id="GO:1902201">
    <property type="term" value="P:negative regulation of bacterial-type flagellum-dependent cell motility"/>
    <property type="evidence" value="ECO:0007669"/>
    <property type="project" value="TreeGrafter"/>
</dbReference>
<dbReference type="KEGG" id="lue:DCD74_01140"/>
<dbReference type="RefSeq" id="WP_112925702.1">
    <property type="nucleotide sequence ID" value="NZ_CP029556.1"/>
</dbReference>
<dbReference type="GO" id="GO:0005886">
    <property type="term" value="C:plasma membrane"/>
    <property type="evidence" value="ECO:0007669"/>
    <property type="project" value="TreeGrafter"/>
</dbReference>
<evidence type="ECO:0000256" key="2">
    <source>
        <dbReference type="ARBA" id="ARBA00012528"/>
    </source>
</evidence>
<evidence type="ECO:0000256" key="1">
    <source>
        <dbReference type="ARBA" id="ARBA00001946"/>
    </source>
</evidence>
<feature type="domain" description="GGDEF" evidence="5">
    <location>
        <begin position="437"/>
        <end position="569"/>
    </location>
</feature>
<dbReference type="PANTHER" id="PTHR45138:SF9">
    <property type="entry name" value="DIGUANYLATE CYCLASE DGCM-RELATED"/>
    <property type="match status" value="1"/>
</dbReference>
<evidence type="ECO:0000313" key="6">
    <source>
        <dbReference type="EMBL" id="AXA83480.1"/>
    </source>
</evidence>
<dbReference type="InterPro" id="IPR000160">
    <property type="entry name" value="GGDEF_dom"/>
</dbReference>
<dbReference type="EC" id="2.7.7.65" evidence="2"/>
<gene>
    <name evidence="6" type="ORF">DCD74_01140</name>
</gene>
<accession>A0A344J370</accession>
<feature type="transmembrane region" description="Helical" evidence="4">
    <location>
        <begin position="214"/>
        <end position="236"/>
    </location>
</feature>
<dbReference type="AlphaFoldDB" id="A0A344J370"/>
<dbReference type="Pfam" id="PF00990">
    <property type="entry name" value="GGDEF"/>
    <property type="match status" value="1"/>
</dbReference>
<keyword evidence="4" id="KW-1133">Transmembrane helix</keyword>
<dbReference type="SUPFAM" id="SSF55073">
    <property type="entry name" value="Nucleotide cyclase"/>
    <property type="match status" value="1"/>
</dbReference>
<evidence type="ECO:0000313" key="7">
    <source>
        <dbReference type="Proteomes" id="UP000251842"/>
    </source>
</evidence>
<dbReference type="PANTHER" id="PTHR45138">
    <property type="entry name" value="REGULATORY COMPONENTS OF SENSORY TRANSDUCTION SYSTEM"/>
    <property type="match status" value="1"/>
</dbReference>
<reference evidence="7" key="1">
    <citation type="submission" date="2018-05" db="EMBL/GenBank/DDBJ databases">
        <title>Luteimonas pekinense sp. nov., isolated from human Meibomian gland secretions, Beijing, China.</title>
        <authorList>
            <person name="Wen T."/>
            <person name="Bai H."/>
            <person name="Lv H."/>
        </authorList>
    </citation>
    <scope>NUCLEOTIDE SEQUENCE [LARGE SCALE GENOMIC DNA]</scope>
    <source>
        <strain evidence="7">83-4</strain>
    </source>
</reference>
<evidence type="ECO:0000256" key="3">
    <source>
        <dbReference type="ARBA" id="ARBA00034247"/>
    </source>
</evidence>
<dbReference type="SMART" id="SM00267">
    <property type="entry name" value="GGDEF"/>
    <property type="match status" value="1"/>
</dbReference>
<dbReference type="GO" id="GO:0052621">
    <property type="term" value="F:diguanylate cyclase activity"/>
    <property type="evidence" value="ECO:0007669"/>
    <property type="project" value="UniProtKB-EC"/>
</dbReference>
<feature type="transmembrane region" description="Helical" evidence="4">
    <location>
        <begin position="20"/>
        <end position="42"/>
    </location>
</feature>
<name>A0A344J370_9GAMM</name>
<feature type="transmembrane region" description="Helical" evidence="4">
    <location>
        <begin position="188"/>
        <end position="207"/>
    </location>
</feature>
<keyword evidence="7" id="KW-1185">Reference proteome</keyword>
<dbReference type="Gene3D" id="3.30.70.270">
    <property type="match status" value="1"/>
</dbReference>
<keyword evidence="4" id="KW-0472">Membrane</keyword>
<dbReference type="InterPro" id="IPR043128">
    <property type="entry name" value="Rev_trsase/Diguanyl_cyclase"/>
</dbReference>
<organism evidence="6 7">
    <name type="scientific">Solilutibacter oculi</name>
    <dbReference type="NCBI Taxonomy" id="2698682"/>
    <lineage>
        <taxon>Bacteria</taxon>
        <taxon>Pseudomonadati</taxon>
        <taxon>Pseudomonadota</taxon>
        <taxon>Gammaproteobacteria</taxon>
        <taxon>Lysobacterales</taxon>
        <taxon>Lysobacteraceae</taxon>
        <taxon>Solilutibacter</taxon>
    </lineage>
</organism>
<feature type="transmembrane region" description="Helical" evidence="4">
    <location>
        <begin position="335"/>
        <end position="353"/>
    </location>
</feature>
<proteinExistence type="predicted"/>
<feature type="transmembrane region" description="Helical" evidence="4">
    <location>
        <begin position="248"/>
        <end position="270"/>
    </location>
</feature>
<evidence type="ECO:0000256" key="4">
    <source>
        <dbReference type="SAM" id="Phobius"/>
    </source>
</evidence>
<dbReference type="Proteomes" id="UP000251842">
    <property type="component" value="Chromosome"/>
</dbReference>